<dbReference type="InterPro" id="IPR024079">
    <property type="entry name" value="MetalloPept_cat_dom_sf"/>
</dbReference>
<accession>A0A7W6N7X1</accession>
<keyword evidence="6" id="KW-0479">Metal-binding</keyword>
<name>A0A7W6N7X1_9HYPH</name>
<dbReference type="PROSITE" id="PS00330">
    <property type="entry name" value="HEMOLYSIN_CALCIUM"/>
    <property type="match status" value="2"/>
</dbReference>
<evidence type="ECO:0000313" key="12">
    <source>
        <dbReference type="Proteomes" id="UP000519439"/>
    </source>
</evidence>
<comment type="cofactor">
    <cofactor evidence="1">
        <name>Ca(2+)</name>
        <dbReference type="ChEBI" id="CHEBI:29108"/>
    </cofactor>
</comment>
<dbReference type="InterPro" id="IPR011049">
    <property type="entry name" value="Serralysin-like_metalloprot_C"/>
</dbReference>
<dbReference type="GO" id="GO:0031012">
    <property type="term" value="C:extracellular matrix"/>
    <property type="evidence" value="ECO:0007669"/>
    <property type="project" value="InterPro"/>
</dbReference>
<evidence type="ECO:0000256" key="7">
    <source>
        <dbReference type="ARBA" id="ARBA00022737"/>
    </source>
</evidence>
<dbReference type="Gene3D" id="2.150.10.10">
    <property type="entry name" value="Serralysin-like metalloprotease, C-terminal"/>
    <property type="match status" value="1"/>
</dbReference>
<evidence type="ECO:0000256" key="4">
    <source>
        <dbReference type="ARBA" id="ARBA00022525"/>
    </source>
</evidence>
<dbReference type="EMBL" id="JACIDC010000007">
    <property type="protein sequence ID" value="MBB4040558.1"/>
    <property type="molecule type" value="Genomic_DNA"/>
</dbReference>
<dbReference type="InterPro" id="IPR013858">
    <property type="entry name" value="Peptidase_M10B_C"/>
</dbReference>
<dbReference type="GO" id="GO:0008270">
    <property type="term" value="F:zinc ion binding"/>
    <property type="evidence" value="ECO:0007669"/>
    <property type="project" value="InterPro"/>
</dbReference>
<dbReference type="PRINTS" id="PR00313">
    <property type="entry name" value="CABNDNGRPT"/>
</dbReference>
<dbReference type="InterPro" id="IPR018511">
    <property type="entry name" value="Hemolysin-typ_Ca-bd_CS"/>
</dbReference>
<evidence type="ECO:0000256" key="3">
    <source>
        <dbReference type="ARBA" id="ARBA00009490"/>
    </source>
</evidence>
<gene>
    <name evidence="11" type="ORF">GGR34_002215</name>
</gene>
<dbReference type="InterPro" id="IPR050557">
    <property type="entry name" value="RTX_toxin/Mannuronan_C5-epim"/>
</dbReference>
<dbReference type="CDD" id="cd04277">
    <property type="entry name" value="ZnMc_serralysin_like"/>
    <property type="match status" value="1"/>
</dbReference>
<reference evidence="11 12" key="1">
    <citation type="submission" date="2020-08" db="EMBL/GenBank/DDBJ databases">
        <title>Genomic Encyclopedia of Type Strains, Phase IV (KMG-IV): sequencing the most valuable type-strain genomes for metagenomic binning, comparative biology and taxonomic classification.</title>
        <authorList>
            <person name="Goeker M."/>
        </authorList>
    </citation>
    <scope>NUCLEOTIDE SEQUENCE [LARGE SCALE GENOMIC DNA]</scope>
    <source>
        <strain evidence="11 12">DSM 15743</strain>
    </source>
</reference>
<sequence length="485" mass="52826">MTARNSSLSSEHSPTASREYNLLDSTWLSGSNRIDSLLSAFKWHQLSGTISTTLTYSMAGLGDSRYIETYPDGDGDTRPPYNDGWMTLNSFEMQQVRLALSKWSNVANITFTEVQDSQTVAGDLRFAFTSDAPTAYAYYPGGNPWSGDVWLGDNPYNHNPQLYTYGFGSVLLHEIGHALGLKHPHQETNAYNIGPVATFGNDALLYTVMSYFDHVGDENDGIESSRLPITPMVSDIAAIQWLYGANMTYNRGNTVYDYSSYDQILETIWDAGGNDTIAWGNRPEAVVINLTPGSYSEIGPGYSTGDLEFETRTLGIAYNAWIENAKGGSGNDRITGNVMANRLYGGAGNDTLSGGSGADNLSGGAGNDWLNGGANADIFTFSTRLNRKTNVDTIYKFSHADDTIYLDNGVFTKLGSGSTSAPRKLKSAYFEVGSRADDRNDYVIYNKKTGVLSYDADGSGSKHAAIEFAKVAKGLSLKYDDFFVV</sequence>
<dbReference type="Proteomes" id="UP000519439">
    <property type="component" value="Unassembled WGS sequence"/>
</dbReference>
<comment type="caution">
    <text evidence="11">The sequence shown here is derived from an EMBL/GenBank/DDBJ whole genome shotgun (WGS) entry which is preliminary data.</text>
</comment>
<proteinExistence type="inferred from homology"/>
<keyword evidence="7" id="KW-0677">Repeat</keyword>
<evidence type="ECO:0000256" key="6">
    <source>
        <dbReference type="ARBA" id="ARBA00022723"/>
    </source>
</evidence>
<keyword evidence="4" id="KW-0964">Secreted</keyword>
<evidence type="ECO:0000256" key="9">
    <source>
        <dbReference type="ARBA" id="ARBA00022833"/>
    </source>
</evidence>
<evidence type="ECO:0000313" key="11">
    <source>
        <dbReference type="EMBL" id="MBB4040558.1"/>
    </source>
</evidence>
<dbReference type="Pfam" id="PF08548">
    <property type="entry name" value="Peptidase_M10_C"/>
    <property type="match status" value="1"/>
</dbReference>
<keyword evidence="9" id="KW-0862">Zinc</keyword>
<protein>
    <recommendedName>
        <fullName evidence="10">Peptidase metallopeptidase domain-containing protein</fullName>
    </recommendedName>
</protein>
<organism evidence="11 12">
    <name type="scientific">Microvirga flocculans</name>
    <dbReference type="NCBI Taxonomy" id="217168"/>
    <lineage>
        <taxon>Bacteria</taxon>
        <taxon>Pseudomonadati</taxon>
        <taxon>Pseudomonadota</taxon>
        <taxon>Alphaproteobacteria</taxon>
        <taxon>Hyphomicrobiales</taxon>
        <taxon>Methylobacteriaceae</taxon>
        <taxon>Microvirga</taxon>
    </lineage>
</organism>
<dbReference type="InterPro" id="IPR001818">
    <property type="entry name" value="Pept_M10_metallopeptidase"/>
</dbReference>
<dbReference type="PANTHER" id="PTHR38340:SF1">
    <property type="entry name" value="S-LAYER PROTEIN"/>
    <property type="match status" value="1"/>
</dbReference>
<evidence type="ECO:0000259" key="10">
    <source>
        <dbReference type="SMART" id="SM00235"/>
    </source>
</evidence>
<dbReference type="SMART" id="SM00235">
    <property type="entry name" value="ZnMc"/>
    <property type="match status" value="1"/>
</dbReference>
<dbReference type="GO" id="GO:0005615">
    <property type="term" value="C:extracellular space"/>
    <property type="evidence" value="ECO:0007669"/>
    <property type="project" value="InterPro"/>
</dbReference>
<dbReference type="PANTHER" id="PTHR38340">
    <property type="entry name" value="S-LAYER PROTEIN"/>
    <property type="match status" value="1"/>
</dbReference>
<dbReference type="Gene3D" id="3.40.390.10">
    <property type="entry name" value="Collagenase (Catalytic Domain)"/>
    <property type="match status" value="1"/>
</dbReference>
<dbReference type="SUPFAM" id="SSF51120">
    <property type="entry name" value="beta-Roll"/>
    <property type="match status" value="1"/>
</dbReference>
<comment type="subcellular location">
    <subcellularLocation>
        <location evidence="2">Secreted</location>
    </subcellularLocation>
</comment>
<evidence type="ECO:0000256" key="8">
    <source>
        <dbReference type="ARBA" id="ARBA00022801"/>
    </source>
</evidence>
<keyword evidence="8" id="KW-0378">Hydrolase</keyword>
<evidence type="ECO:0000256" key="5">
    <source>
        <dbReference type="ARBA" id="ARBA00022670"/>
    </source>
</evidence>
<dbReference type="SUPFAM" id="SSF55486">
    <property type="entry name" value="Metalloproteases ('zincins'), catalytic domain"/>
    <property type="match status" value="1"/>
</dbReference>
<dbReference type="InterPro" id="IPR034033">
    <property type="entry name" value="Serralysin-like"/>
</dbReference>
<evidence type="ECO:0000256" key="1">
    <source>
        <dbReference type="ARBA" id="ARBA00001913"/>
    </source>
</evidence>
<dbReference type="RefSeq" id="WP_154664184.1">
    <property type="nucleotide sequence ID" value="NZ_JACIDC010000007.1"/>
</dbReference>
<dbReference type="InterPro" id="IPR001343">
    <property type="entry name" value="Hemolysn_Ca-bd"/>
</dbReference>
<dbReference type="Pfam" id="PF00413">
    <property type="entry name" value="Peptidase_M10"/>
    <property type="match status" value="1"/>
</dbReference>
<dbReference type="InterPro" id="IPR006026">
    <property type="entry name" value="Peptidase_Metallo"/>
</dbReference>
<dbReference type="AlphaFoldDB" id="A0A7W6N7X1"/>
<comment type="similarity">
    <text evidence="3">Belongs to the peptidase M10B family.</text>
</comment>
<feature type="domain" description="Peptidase metallopeptidase" evidence="10">
    <location>
        <begin position="75"/>
        <end position="208"/>
    </location>
</feature>
<dbReference type="GO" id="GO:0006508">
    <property type="term" value="P:proteolysis"/>
    <property type="evidence" value="ECO:0007669"/>
    <property type="project" value="UniProtKB-KW"/>
</dbReference>
<dbReference type="GO" id="GO:0004222">
    <property type="term" value="F:metalloendopeptidase activity"/>
    <property type="evidence" value="ECO:0007669"/>
    <property type="project" value="InterPro"/>
</dbReference>
<evidence type="ECO:0000256" key="2">
    <source>
        <dbReference type="ARBA" id="ARBA00004613"/>
    </source>
</evidence>
<keyword evidence="12" id="KW-1185">Reference proteome</keyword>
<keyword evidence="5" id="KW-0645">Protease</keyword>
<dbReference type="GO" id="GO:0005509">
    <property type="term" value="F:calcium ion binding"/>
    <property type="evidence" value="ECO:0007669"/>
    <property type="project" value="InterPro"/>
</dbReference>
<dbReference type="Pfam" id="PF00353">
    <property type="entry name" value="HemolysinCabind"/>
    <property type="match status" value="1"/>
</dbReference>